<dbReference type="PANTHER" id="PTHR45845:SF3">
    <property type="entry name" value="PURATROPHIN-1-LIKE, ISOFORM A"/>
    <property type="match status" value="1"/>
</dbReference>
<dbReference type="InterPro" id="IPR052231">
    <property type="entry name" value="Rho_GEF_signaling-related"/>
</dbReference>
<keyword evidence="3" id="KW-1185">Reference proteome</keyword>
<reference evidence="2" key="2">
    <citation type="submission" date="2017-10" db="EMBL/GenBank/DDBJ databases">
        <title>Ladona fulva Genome sequencing and assembly.</title>
        <authorList>
            <person name="Murali S."/>
            <person name="Richards S."/>
            <person name="Bandaranaike D."/>
            <person name="Bellair M."/>
            <person name="Blankenburg K."/>
            <person name="Chao H."/>
            <person name="Dinh H."/>
            <person name="Doddapaneni H."/>
            <person name="Dugan-Rocha S."/>
            <person name="Elkadiri S."/>
            <person name="Gnanaolivu R."/>
            <person name="Hernandez B."/>
            <person name="Skinner E."/>
            <person name="Javaid M."/>
            <person name="Lee S."/>
            <person name="Li M."/>
            <person name="Ming W."/>
            <person name="Munidasa M."/>
            <person name="Muniz J."/>
            <person name="Nguyen L."/>
            <person name="Hughes D."/>
            <person name="Osuji N."/>
            <person name="Pu L.-L."/>
            <person name="Puazo M."/>
            <person name="Qu C."/>
            <person name="Quiroz J."/>
            <person name="Raj R."/>
            <person name="Weissenberger G."/>
            <person name="Xin Y."/>
            <person name="Zou X."/>
            <person name="Han Y."/>
            <person name="Worley K."/>
            <person name="Muzny D."/>
            <person name="Gibbs R."/>
        </authorList>
    </citation>
    <scope>NUCLEOTIDE SEQUENCE</scope>
    <source>
        <strain evidence="2">Sampled in the wild</strain>
    </source>
</reference>
<evidence type="ECO:0000313" key="2">
    <source>
        <dbReference type="EMBL" id="KAG8230679.1"/>
    </source>
</evidence>
<organism evidence="2 3">
    <name type="scientific">Ladona fulva</name>
    <name type="common">Scarce chaser dragonfly</name>
    <name type="synonym">Libellula fulva</name>
    <dbReference type="NCBI Taxonomy" id="123851"/>
    <lineage>
        <taxon>Eukaryota</taxon>
        <taxon>Metazoa</taxon>
        <taxon>Ecdysozoa</taxon>
        <taxon>Arthropoda</taxon>
        <taxon>Hexapoda</taxon>
        <taxon>Insecta</taxon>
        <taxon>Pterygota</taxon>
        <taxon>Palaeoptera</taxon>
        <taxon>Odonata</taxon>
        <taxon>Epiprocta</taxon>
        <taxon>Anisoptera</taxon>
        <taxon>Libelluloidea</taxon>
        <taxon>Libellulidae</taxon>
        <taxon>Ladona</taxon>
    </lineage>
</organism>
<reference evidence="2" key="1">
    <citation type="submission" date="2013-04" db="EMBL/GenBank/DDBJ databases">
        <authorList>
            <person name="Qu J."/>
            <person name="Murali S.C."/>
            <person name="Bandaranaike D."/>
            <person name="Bellair M."/>
            <person name="Blankenburg K."/>
            <person name="Chao H."/>
            <person name="Dinh H."/>
            <person name="Doddapaneni H."/>
            <person name="Downs B."/>
            <person name="Dugan-Rocha S."/>
            <person name="Elkadiri S."/>
            <person name="Gnanaolivu R.D."/>
            <person name="Hernandez B."/>
            <person name="Javaid M."/>
            <person name="Jayaseelan J.C."/>
            <person name="Lee S."/>
            <person name="Li M."/>
            <person name="Ming W."/>
            <person name="Munidasa M."/>
            <person name="Muniz J."/>
            <person name="Nguyen L."/>
            <person name="Ongeri F."/>
            <person name="Osuji N."/>
            <person name="Pu L.-L."/>
            <person name="Puazo M."/>
            <person name="Qu C."/>
            <person name="Quiroz J."/>
            <person name="Raj R."/>
            <person name="Weissenberger G."/>
            <person name="Xin Y."/>
            <person name="Zou X."/>
            <person name="Han Y."/>
            <person name="Richards S."/>
            <person name="Worley K."/>
            <person name="Muzny D."/>
            <person name="Gibbs R."/>
        </authorList>
    </citation>
    <scope>NUCLEOTIDE SEQUENCE</scope>
    <source>
        <strain evidence="2">Sampled in the wild</strain>
    </source>
</reference>
<name>A0A8K0K8X2_LADFU</name>
<proteinExistence type="predicted"/>
<evidence type="ECO:0000313" key="3">
    <source>
        <dbReference type="Proteomes" id="UP000792457"/>
    </source>
</evidence>
<sequence length="215" mass="24368">MRIGCVLVWIQRKESIGRHGKLFPISEVQHRVLSDGISMRRYVAEDQLPAASGGKAPQIDQAEWVEFQKEVESLLSACQKAGRRLVDAMWELRGEESGTPSGSVVGVSGISTPSDNGQDRRRRRRRRRHLQAQHRLVTKALSDATLARLRRDGPAALCRIEEMARLLSDSEDVRCGVGRVRMLFAEVSRAARRLEQLGERRRERLRALARLRALQ</sequence>
<comment type="caution">
    <text evidence="2">The sequence shown here is derived from an EMBL/GenBank/DDBJ whole genome shotgun (WGS) entry which is preliminary data.</text>
</comment>
<dbReference type="PANTHER" id="PTHR45845">
    <property type="entry name" value="RHO GUANINE NUCLEOTIDE EXCHANGE FACTOR-RELATED"/>
    <property type="match status" value="1"/>
</dbReference>
<feature type="compositionally biased region" description="Low complexity" evidence="1">
    <location>
        <begin position="97"/>
        <end position="114"/>
    </location>
</feature>
<dbReference type="EMBL" id="KZ308503">
    <property type="protein sequence ID" value="KAG8230679.1"/>
    <property type="molecule type" value="Genomic_DNA"/>
</dbReference>
<feature type="compositionally biased region" description="Basic residues" evidence="1">
    <location>
        <begin position="120"/>
        <end position="130"/>
    </location>
</feature>
<feature type="region of interest" description="Disordered" evidence="1">
    <location>
        <begin position="95"/>
        <end position="130"/>
    </location>
</feature>
<dbReference type="AlphaFoldDB" id="A0A8K0K8X2"/>
<accession>A0A8K0K8X2</accession>
<feature type="non-terminal residue" evidence="2">
    <location>
        <position position="215"/>
    </location>
</feature>
<evidence type="ECO:0000256" key="1">
    <source>
        <dbReference type="SAM" id="MobiDB-lite"/>
    </source>
</evidence>
<gene>
    <name evidence="2" type="ORF">J437_LFUL010756</name>
</gene>
<protein>
    <submittedName>
        <fullName evidence="2">Uncharacterized protein</fullName>
    </submittedName>
</protein>
<dbReference type="Proteomes" id="UP000792457">
    <property type="component" value="Unassembled WGS sequence"/>
</dbReference>